<dbReference type="EMBL" id="BMTD01000005">
    <property type="protein sequence ID" value="GGU91205.1"/>
    <property type="molecule type" value="Genomic_DNA"/>
</dbReference>
<evidence type="ECO:0000256" key="1">
    <source>
        <dbReference type="SAM" id="MobiDB-lite"/>
    </source>
</evidence>
<protein>
    <submittedName>
        <fullName evidence="2">Uncharacterized protein</fullName>
    </submittedName>
</protein>
<dbReference type="AlphaFoldDB" id="A0A918I9D8"/>
<feature type="region of interest" description="Disordered" evidence="1">
    <location>
        <begin position="25"/>
        <end position="71"/>
    </location>
</feature>
<proteinExistence type="predicted"/>
<reference evidence="2" key="1">
    <citation type="journal article" date="2014" name="Int. J. Syst. Evol. Microbiol.">
        <title>Complete genome sequence of Corynebacterium casei LMG S-19264T (=DSM 44701T), isolated from a smear-ripened cheese.</title>
        <authorList>
            <consortium name="US DOE Joint Genome Institute (JGI-PGF)"/>
            <person name="Walter F."/>
            <person name="Albersmeier A."/>
            <person name="Kalinowski J."/>
            <person name="Ruckert C."/>
        </authorList>
    </citation>
    <scope>NUCLEOTIDE SEQUENCE</scope>
    <source>
        <strain evidence="2">JCM 4369</strain>
    </source>
</reference>
<evidence type="ECO:0000313" key="3">
    <source>
        <dbReference type="Proteomes" id="UP000618795"/>
    </source>
</evidence>
<gene>
    <name evidence="2" type="ORF">GCM10010260_26870</name>
</gene>
<name>A0A918I9D8_9ACTN</name>
<feature type="compositionally biased region" description="Pro residues" evidence="1">
    <location>
        <begin position="62"/>
        <end position="71"/>
    </location>
</feature>
<comment type="caution">
    <text evidence="2">The sequence shown here is derived from an EMBL/GenBank/DDBJ whole genome shotgun (WGS) entry which is preliminary data.</text>
</comment>
<reference evidence="2" key="2">
    <citation type="submission" date="2020-09" db="EMBL/GenBank/DDBJ databases">
        <authorList>
            <person name="Sun Q."/>
            <person name="Ohkuma M."/>
        </authorList>
    </citation>
    <scope>NUCLEOTIDE SEQUENCE</scope>
    <source>
        <strain evidence="2">JCM 4369</strain>
    </source>
</reference>
<accession>A0A918I9D8</accession>
<sequence length="71" mass="7712">MGLVRRHLDPVSDPTGVDRIRVVPCDRGRTQPGTRPEWTGSDWARIDRTQIDGTSGLTSAHPSPPRPASPA</sequence>
<evidence type="ECO:0000313" key="2">
    <source>
        <dbReference type="EMBL" id="GGU91205.1"/>
    </source>
</evidence>
<dbReference type="Proteomes" id="UP000618795">
    <property type="component" value="Unassembled WGS sequence"/>
</dbReference>
<organism evidence="2 3">
    <name type="scientific">Streptomyces filipinensis</name>
    <dbReference type="NCBI Taxonomy" id="66887"/>
    <lineage>
        <taxon>Bacteria</taxon>
        <taxon>Bacillati</taxon>
        <taxon>Actinomycetota</taxon>
        <taxon>Actinomycetes</taxon>
        <taxon>Kitasatosporales</taxon>
        <taxon>Streptomycetaceae</taxon>
        <taxon>Streptomyces</taxon>
    </lineage>
</organism>
<keyword evidence="3" id="KW-1185">Reference proteome</keyword>